<gene>
    <name evidence="2" type="ORF">ACFOX3_04900</name>
</gene>
<evidence type="ECO:0000313" key="2">
    <source>
        <dbReference type="EMBL" id="MFC4361629.1"/>
    </source>
</evidence>
<dbReference type="SUPFAM" id="SSF49299">
    <property type="entry name" value="PKD domain"/>
    <property type="match status" value="1"/>
</dbReference>
<feature type="domain" description="PKD" evidence="1">
    <location>
        <begin position="617"/>
        <end position="656"/>
    </location>
</feature>
<dbReference type="EMBL" id="JBHSCX010000003">
    <property type="protein sequence ID" value="MFC4361629.1"/>
    <property type="molecule type" value="Genomic_DNA"/>
</dbReference>
<dbReference type="Proteomes" id="UP001595840">
    <property type="component" value="Unassembled WGS sequence"/>
</dbReference>
<comment type="caution">
    <text evidence="2">The sequence shown here is derived from an EMBL/GenBank/DDBJ whole genome shotgun (WGS) entry which is preliminary data.</text>
</comment>
<reference evidence="3" key="1">
    <citation type="journal article" date="2019" name="Int. J. Syst. Evol. Microbiol.">
        <title>The Global Catalogue of Microorganisms (GCM) 10K type strain sequencing project: providing services to taxonomists for standard genome sequencing and annotation.</title>
        <authorList>
            <consortium name="The Broad Institute Genomics Platform"/>
            <consortium name="The Broad Institute Genome Sequencing Center for Infectious Disease"/>
            <person name="Wu L."/>
            <person name="Ma J."/>
        </authorList>
    </citation>
    <scope>NUCLEOTIDE SEQUENCE [LARGE SCALE GENOMIC DNA]</scope>
    <source>
        <strain evidence="3">CECT 8570</strain>
    </source>
</reference>
<feature type="domain" description="PKD" evidence="1">
    <location>
        <begin position="159"/>
        <end position="200"/>
    </location>
</feature>
<accession>A0ABV8V3J9</accession>
<protein>
    <submittedName>
        <fullName evidence="2">BspA family leucine-rich repeat surface protein</fullName>
    </submittedName>
</protein>
<dbReference type="Gene3D" id="2.60.40.10">
    <property type="entry name" value="Immunoglobulins"/>
    <property type="match status" value="4"/>
</dbReference>
<name>A0ABV8V3J9_9GAMM</name>
<dbReference type="InterPro" id="IPR000601">
    <property type="entry name" value="PKD_dom"/>
</dbReference>
<dbReference type="Pfam" id="PF03382">
    <property type="entry name" value="DUF285"/>
    <property type="match status" value="3"/>
</dbReference>
<keyword evidence="3" id="KW-1185">Reference proteome</keyword>
<dbReference type="NCBIfam" id="TIGR02167">
    <property type="entry name" value="Liste_lipo_26"/>
    <property type="match status" value="8"/>
</dbReference>
<dbReference type="InterPro" id="IPR005046">
    <property type="entry name" value="DUF285"/>
</dbReference>
<dbReference type="RefSeq" id="WP_290259433.1">
    <property type="nucleotide sequence ID" value="NZ_JAUFQG010000004.1"/>
</dbReference>
<dbReference type="InterPro" id="IPR035986">
    <property type="entry name" value="PKD_dom_sf"/>
</dbReference>
<dbReference type="CDD" id="cd00146">
    <property type="entry name" value="PKD"/>
    <property type="match status" value="1"/>
</dbReference>
<dbReference type="PROSITE" id="PS51257">
    <property type="entry name" value="PROKAR_LIPOPROTEIN"/>
    <property type="match status" value="1"/>
</dbReference>
<sequence>MKYVRSFRHIGILFLVMVVAACGGGGGGGNGGDGPAVTPPPALAAPALADLATQVFVANALVDSISFTNTGGGELTACSAEGLPQDITVALSANASTCELSGIASLAQAATNFSVTATNASGTSTASGTIQIDEATAFITKWKTDNPFGVSEDNQITLSTSPAFSYNYTVDWGDGNTDENVTGDITHTYATPGEYTVAITGNFPQPFFTFDGEEEVLLSDSSKLLSVEQWGNRPWLSMEQAFLFCENLVINDTQLPDFSRVESMRMMFFGASDFNSDISDWDVSHVSDMSDMFLWVNGFNGDLSAWNVSNVTNMSGMFLGARSFNADISAWNVSNVTNMRRMFAGASSFNADISAWNVSNVENMQGMFSDAKRFNAEINQWDVSRVTDFSSMFAFTDDFNQNIEIWNVSSALNMESMFRNATSFDQNIGGWDISSVTNMSEMLEGNVLSLENYNSLLIGWAAQGVQPNVNFGAGSAQFSAEAQDARNLLTDAFGWTIEDGGLLVLAELEAVSMTAYTKNEVIFPINNNGGNADQCTSSDLPAGLSVQVTSDGSSCEIVGTPVVAQASTQANITTTNKIGSTSSTIDITILQETPFITRWKTDNPGASANDQITIKVSPDFDYDFSVDWGDGNVDNNITADITHTYAVAGEYVVSITGKFPQPFFINTFDASLTDSPKLLAVEQWGQRSWLSMKQAFFNCVNLVINDLESPDLTFVKSMASMFTNADNLSGEMNNWDVSTVTDISSIFNGADKFDVDVSNWNVSNVENMAAAFSNGSFNQDISNWDVSSVTSMNSMFRNASKFNQDIGSWNVSKVRSMSSMFENADGFNQDIGAWDVSGVQFMTSMFENTALFNQDIGAWNVSNVINMQKMFRENRVFNQDIGNWNVSKVLDMSDMFFDANAFNANIGGWDVSNATNMSRMFRQTDTFDQDISQWNVSKVRNMEDMFAAGALSTPNYDAILTAWSQLESLVAGVKFSAGSTTLSPESQAAKDKLVNDFGWVITDGGQVTPAP</sequence>
<proteinExistence type="predicted"/>
<dbReference type="InterPro" id="IPR013783">
    <property type="entry name" value="Ig-like_fold"/>
</dbReference>
<organism evidence="2 3">
    <name type="scientific">Simiduia curdlanivorans</name>
    <dbReference type="NCBI Taxonomy" id="1492769"/>
    <lineage>
        <taxon>Bacteria</taxon>
        <taxon>Pseudomonadati</taxon>
        <taxon>Pseudomonadota</taxon>
        <taxon>Gammaproteobacteria</taxon>
        <taxon>Cellvibrionales</taxon>
        <taxon>Cellvibrionaceae</taxon>
        <taxon>Simiduia</taxon>
    </lineage>
</organism>
<evidence type="ECO:0000313" key="3">
    <source>
        <dbReference type="Proteomes" id="UP001595840"/>
    </source>
</evidence>
<evidence type="ECO:0000259" key="1">
    <source>
        <dbReference type="PROSITE" id="PS50093"/>
    </source>
</evidence>
<dbReference type="InterPro" id="IPR011889">
    <property type="entry name" value="Liste_lipo_26"/>
</dbReference>
<dbReference type="PROSITE" id="PS50093">
    <property type="entry name" value="PKD"/>
    <property type="match status" value="2"/>
</dbReference>